<dbReference type="SUPFAM" id="SSF51101">
    <property type="entry name" value="Mannose-binding lectins"/>
    <property type="match status" value="1"/>
</dbReference>
<gene>
    <name evidence="3" type="ORF">CB5_LOCUS1532</name>
</gene>
<dbReference type="Gene3D" id="2.100.10.30">
    <property type="entry name" value="Jacalin-like lectin domain"/>
    <property type="match status" value="1"/>
</dbReference>
<evidence type="ECO:0000313" key="3">
    <source>
        <dbReference type="EMBL" id="CAD1818321.1"/>
    </source>
</evidence>
<reference evidence="3" key="1">
    <citation type="submission" date="2020-07" db="EMBL/GenBank/DDBJ databases">
        <authorList>
            <person name="Lin J."/>
        </authorList>
    </citation>
    <scope>NUCLEOTIDE SEQUENCE</scope>
</reference>
<sequence length="142" mass="15626">MADIKQGPWGGPKGNSFDTGILAKLLGFKVWHDDDYINGIRFFYEKQTQQIWTPVYGSQVGQVVEVTLGADELFTGIQGTLDWKGGKYVVRSLLLFTNTSQYGPYGKEQGSTFLLKSTGNIVGFFGLEDGQAINAIGIYTEV</sequence>
<dbReference type="PROSITE" id="PS51752">
    <property type="entry name" value="JACALIN_LECTIN"/>
    <property type="match status" value="1"/>
</dbReference>
<dbReference type="EMBL" id="LR862139">
    <property type="protein sequence ID" value="CAD1818321.1"/>
    <property type="molecule type" value="Genomic_DNA"/>
</dbReference>
<proteinExistence type="predicted"/>
<name>A0A6V7NIA7_ANACO</name>
<keyword evidence="1" id="KW-0430">Lectin</keyword>
<evidence type="ECO:0000259" key="2">
    <source>
        <dbReference type="PROSITE" id="PS51752"/>
    </source>
</evidence>
<dbReference type="PANTHER" id="PTHR46506">
    <property type="entry name" value="OS05G0143600 PROTEIN"/>
    <property type="match status" value="1"/>
</dbReference>
<accession>A0A6V7NIA7</accession>
<dbReference type="AlphaFoldDB" id="A0A6V7NIA7"/>
<dbReference type="InterPro" id="IPR001229">
    <property type="entry name" value="Jacalin-like_lectin_dom"/>
</dbReference>
<evidence type="ECO:0000256" key="1">
    <source>
        <dbReference type="ARBA" id="ARBA00022734"/>
    </source>
</evidence>
<dbReference type="GO" id="GO:0030246">
    <property type="term" value="F:carbohydrate binding"/>
    <property type="evidence" value="ECO:0007669"/>
    <property type="project" value="UniProtKB-KW"/>
</dbReference>
<protein>
    <recommendedName>
        <fullName evidence="2">Jacalin-type lectin domain-containing protein</fullName>
    </recommendedName>
</protein>
<dbReference type="SMART" id="SM00915">
    <property type="entry name" value="Jacalin"/>
    <property type="match status" value="1"/>
</dbReference>
<dbReference type="Pfam" id="PF01419">
    <property type="entry name" value="Jacalin"/>
    <property type="match status" value="1"/>
</dbReference>
<organism evidence="3">
    <name type="scientific">Ananas comosus var. bracteatus</name>
    <name type="common">red pineapple</name>
    <dbReference type="NCBI Taxonomy" id="296719"/>
    <lineage>
        <taxon>Eukaryota</taxon>
        <taxon>Viridiplantae</taxon>
        <taxon>Streptophyta</taxon>
        <taxon>Embryophyta</taxon>
        <taxon>Tracheophyta</taxon>
        <taxon>Spermatophyta</taxon>
        <taxon>Magnoliopsida</taxon>
        <taxon>Liliopsida</taxon>
        <taxon>Poales</taxon>
        <taxon>Bromeliaceae</taxon>
        <taxon>Bromelioideae</taxon>
        <taxon>Ananas</taxon>
    </lineage>
</organism>
<dbReference type="InterPro" id="IPR036404">
    <property type="entry name" value="Jacalin-like_lectin_dom_sf"/>
</dbReference>
<feature type="domain" description="Jacalin-type lectin" evidence="2">
    <location>
        <begin position="3"/>
        <end position="142"/>
    </location>
</feature>